<dbReference type="Gene3D" id="2.60.120.200">
    <property type="match status" value="1"/>
</dbReference>
<evidence type="ECO:0000256" key="9">
    <source>
        <dbReference type="ARBA" id="ARBA00022741"/>
    </source>
</evidence>
<keyword evidence="12 15" id="KW-0472">Membrane</keyword>
<dbReference type="GO" id="GO:0005524">
    <property type="term" value="F:ATP binding"/>
    <property type="evidence" value="ECO:0007669"/>
    <property type="project" value="UniProtKB-KW"/>
</dbReference>
<evidence type="ECO:0000256" key="16">
    <source>
        <dbReference type="SAM" id="SignalP"/>
    </source>
</evidence>
<dbReference type="GeneID" id="101491373"/>
<dbReference type="PANTHER" id="PTHR27007">
    <property type="match status" value="1"/>
</dbReference>
<evidence type="ECO:0000256" key="3">
    <source>
        <dbReference type="ARBA" id="ARBA00008536"/>
    </source>
</evidence>
<evidence type="ECO:0000256" key="4">
    <source>
        <dbReference type="ARBA" id="ARBA00010217"/>
    </source>
</evidence>
<feature type="signal peptide" evidence="16">
    <location>
        <begin position="1"/>
        <end position="28"/>
    </location>
</feature>
<evidence type="ECO:0000256" key="12">
    <source>
        <dbReference type="ARBA" id="ARBA00023136"/>
    </source>
</evidence>
<dbReference type="FunFam" id="1.10.510.10:FF:000240">
    <property type="entry name" value="Lectin-domain containing receptor kinase A4.3"/>
    <property type="match status" value="1"/>
</dbReference>
<dbReference type="Pfam" id="PF00069">
    <property type="entry name" value="Pkinase"/>
    <property type="match status" value="1"/>
</dbReference>
<keyword evidence="13" id="KW-0675">Receptor</keyword>
<comment type="subcellular location">
    <subcellularLocation>
        <location evidence="1">Cell membrane</location>
        <topology evidence="1">Single-pass type I membrane protein</topology>
    </subcellularLocation>
</comment>
<dbReference type="Pfam" id="PF00139">
    <property type="entry name" value="Lectin_legB"/>
    <property type="match status" value="1"/>
</dbReference>
<evidence type="ECO:0000313" key="18">
    <source>
        <dbReference type="Proteomes" id="UP000087171"/>
    </source>
</evidence>
<keyword evidence="7 16" id="KW-0732">Signal</keyword>
<keyword evidence="6 15" id="KW-0812">Transmembrane</keyword>
<keyword evidence="5" id="KW-1003">Cell membrane</keyword>
<reference evidence="18" key="1">
    <citation type="journal article" date="2013" name="Nat. Biotechnol.">
        <title>Draft genome sequence of chickpea (Cicer arietinum) provides a resource for trait improvement.</title>
        <authorList>
            <person name="Varshney R.K."/>
            <person name="Song C."/>
            <person name="Saxena R.K."/>
            <person name="Azam S."/>
            <person name="Yu S."/>
            <person name="Sharpe A.G."/>
            <person name="Cannon S."/>
            <person name="Baek J."/>
            <person name="Rosen B.D."/>
            <person name="Tar'an B."/>
            <person name="Millan T."/>
            <person name="Zhang X."/>
            <person name="Ramsay L.D."/>
            <person name="Iwata A."/>
            <person name="Wang Y."/>
            <person name="Nelson W."/>
            <person name="Farmer A.D."/>
            <person name="Gaur P.M."/>
            <person name="Soderlund C."/>
            <person name="Penmetsa R.V."/>
            <person name="Xu C."/>
            <person name="Bharti A.K."/>
            <person name="He W."/>
            <person name="Winter P."/>
            <person name="Zhao S."/>
            <person name="Hane J.K."/>
            <person name="Carrasquilla-Garcia N."/>
            <person name="Condie J.A."/>
            <person name="Upadhyaya H.D."/>
            <person name="Luo M.C."/>
            <person name="Thudi M."/>
            <person name="Gowda C.L."/>
            <person name="Singh N.P."/>
            <person name="Lichtenzveig J."/>
            <person name="Gali K.K."/>
            <person name="Rubio J."/>
            <person name="Nadarajan N."/>
            <person name="Dolezel J."/>
            <person name="Bansal K.C."/>
            <person name="Xu X."/>
            <person name="Edwards D."/>
            <person name="Zhang G."/>
            <person name="Kahl G."/>
            <person name="Gil J."/>
            <person name="Singh K.B."/>
            <person name="Datta S.K."/>
            <person name="Jackson S.A."/>
            <person name="Wang J."/>
            <person name="Cook D.R."/>
        </authorList>
    </citation>
    <scope>NUCLEOTIDE SEQUENCE [LARGE SCALE GENOMIC DNA]</scope>
    <source>
        <strain evidence="18">cv. CDC Frontier</strain>
    </source>
</reference>
<evidence type="ECO:0000256" key="13">
    <source>
        <dbReference type="ARBA" id="ARBA00023170"/>
    </source>
</evidence>
<evidence type="ECO:0000256" key="14">
    <source>
        <dbReference type="ARBA" id="ARBA00023180"/>
    </source>
</evidence>
<reference evidence="19" key="2">
    <citation type="submission" date="2025-08" db="UniProtKB">
        <authorList>
            <consortium name="RefSeq"/>
        </authorList>
    </citation>
    <scope>IDENTIFICATION</scope>
    <source>
        <tissue evidence="19">Etiolated seedlings</tissue>
    </source>
</reference>
<keyword evidence="9" id="KW-0547">Nucleotide-binding</keyword>
<evidence type="ECO:0000256" key="7">
    <source>
        <dbReference type="ARBA" id="ARBA00022729"/>
    </source>
</evidence>
<dbReference type="InterPro" id="IPR000719">
    <property type="entry name" value="Prot_kinase_dom"/>
</dbReference>
<comment type="similarity">
    <text evidence="2">Belongs to the leguminous lectin family.</text>
</comment>
<dbReference type="Proteomes" id="UP000087171">
    <property type="component" value="Chromosome Ca6"/>
</dbReference>
<evidence type="ECO:0000313" key="19">
    <source>
        <dbReference type="RefSeq" id="XP_004504939.1"/>
    </source>
</evidence>
<dbReference type="CDD" id="cd06899">
    <property type="entry name" value="lectin_legume_LecRK_Arcelin_ConA"/>
    <property type="match status" value="1"/>
</dbReference>
<evidence type="ECO:0000256" key="15">
    <source>
        <dbReference type="SAM" id="Phobius"/>
    </source>
</evidence>
<proteinExistence type="inferred from homology"/>
<dbReference type="Gene3D" id="1.10.510.10">
    <property type="entry name" value="Transferase(Phosphotransferase) domain 1"/>
    <property type="match status" value="1"/>
</dbReference>
<dbReference type="SUPFAM" id="SSF56112">
    <property type="entry name" value="Protein kinase-like (PK-like)"/>
    <property type="match status" value="1"/>
</dbReference>
<accession>A0A1S2YIE2</accession>
<dbReference type="KEGG" id="cam:101491373"/>
<feature type="transmembrane region" description="Helical" evidence="15">
    <location>
        <begin position="289"/>
        <end position="312"/>
    </location>
</feature>
<evidence type="ECO:0000256" key="10">
    <source>
        <dbReference type="ARBA" id="ARBA00022840"/>
    </source>
</evidence>
<organism evidence="18 19">
    <name type="scientific">Cicer arietinum</name>
    <name type="common">Chickpea</name>
    <name type="synonym">Garbanzo</name>
    <dbReference type="NCBI Taxonomy" id="3827"/>
    <lineage>
        <taxon>Eukaryota</taxon>
        <taxon>Viridiplantae</taxon>
        <taxon>Streptophyta</taxon>
        <taxon>Embryophyta</taxon>
        <taxon>Tracheophyta</taxon>
        <taxon>Spermatophyta</taxon>
        <taxon>Magnoliopsida</taxon>
        <taxon>eudicotyledons</taxon>
        <taxon>Gunneridae</taxon>
        <taxon>Pentapetalae</taxon>
        <taxon>rosids</taxon>
        <taxon>fabids</taxon>
        <taxon>Fabales</taxon>
        <taxon>Fabaceae</taxon>
        <taxon>Papilionoideae</taxon>
        <taxon>50 kb inversion clade</taxon>
        <taxon>NPAAA clade</taxon>
        <taxon>Hologalegina</taxon>
        <taxon>IRL clade</taxon>
        <taxon>Cicereae</taxon>
        <taxon>Cicer</taxon>
    </lineage>
</organism>
<evidence type="ECO:0000256" key="2">
    <source>
        <dbReference type="ARBA" id="ARBA00007606"/>
    </source>
</evidence>
<evidence type="ECO:0000256" key="8">
    <source>
        <dbReference type="ARBA" id="ARBA00022734"/>
    </source>
</evidence>
<keyword evidence="10" id="KW-0067">ATP-binding</keyword>
<dbReference type="STRING" id="3827.A0A1S2YIE2"/>
<dbReference type="eggNOG" id="ENOG502QTX3">
    <property type="taxonomic scope" value="Eukaryota"/>
</dbReference>
<evidence type="ECO:0000256" key="1">
    <source>
        <dbReference type="ARBA" id="ARBA00004251"/>
    </source>
</evidence>
<comment type="similarity">
    <text evidence="3">In the N-terminal section; belongs to the leguminous lectin family.</text>
</comment>
<dbReference type="InterPro" id="IPR011009">
    <property type="entry name" value="Kinase-like_dom_sf"/>
</dbReference>
<dbReference type="GO" id="GO:0004672">
    <property type="term" value="F:protein kinase activity"/>
    <property type="evidence" value="ECO:0007669"/>
    <property type="project" value="InterPro"/>
</dbReference>
<dbReference type="GO" id="GO:0030246">
    <property type="term" value="F:carbohydrate binding"/>
    <property type="evidence" value="ECO:0007669"/>
    <property type="project" value="UniProtKB-KW"/>
</dbReference>
<dbReference type="PROSITE" id="PS00108">
    <property type="entry name" value="PROTEIN_KINASE_ST"/>
    <property type="match status" value="1"/>
</dbReference>
<dbReference type="AlphaFoldDB" id="A0A1S2YIE2"/>
<evidence type="ECO:0000256" key="5">
    <source>
        <dbReference type="ARBA" id="ARBA00022475"/>
    </source>
</evidence>
<dbReference type="PaxDb" id="3827-XP_004504939.1"/>
<dbReference type="Gene3D" id="3.30.200.20">
    <property type="entry name" value="Phosphorylase Kinase, domain 1"/>
    <property type="match status" value="1"/>
</dbReference>
<dbReference type="PROSITE" id="PS50011">
    <property type="entry name" value="PROTEIN_KINASE_DOM"/>
    <property type="match status" value="1"/>
</dbReference>
<feature type="domain" description="Protein kinase" evidence="17">
    <location>
        <begin position="355"/>
        <end position="615"/>
    </location>
</feature>
<dbReference type="InterPro" id="IPR050528">
    <property type="entry name" value="L-type_Lectin-RKs"/>
</dbReference>
<keyword evidence="18" id="KW-1185">Reference proteome</keyword>
<dbReference type="InterPro" id="IPR013320">
    <property type="entry name" value="ConA-like_dom_sf"/>
</dbReference>
<comment type="similarity">
    <text evidence="4">In the C-terminal section; belongs to the protein kinase superfamily. Ser/Thr protein kinase family.</text>
</comment>
<evidence type="ECO:0000259" key="17">
    <source>
        <dbReference type="PROSITE" id="PS50011"/>
    </source>
</evidence>
<feature type="chain" id="PRO_5010175148" evidence="16">
    <location>
        <begin position="29"/>
        <end position="615"/>
    </location>
</feature>
<dbReference type="OrthoDB" id="4062651at2759"/>
<keyword evidence="8" id="KW-0430">Lectin</keyword>
<dbReference type="InterPro" id="IPR001220">
    <property type="entry name" value="Legume_lectin_dom"/>
</dbReference>
<dbReference type="RefSeq" id="XP_004504939.1">
    <property type="nucleotide sequence ID" value="XM_004504882.2"/>
</dbReference>
<dbReference type="GO" id="GO:0002229">
    <property type="term" value="P:defense response to oomycetes"/>
    <property type="evidence" value="ECO:0007669"/>
    <property type="project" value="UniProtKB-ARBA"/>
</dbReference>
<keyword evidence="14" id="KW-0325">Glycoprotein</keyword>
<name>A0A1S2YIE2_CICAR</name>
<sequence length="615" mass="69070">MAKCDWHNIGFNARRILLLILIIPFANGQLESFDFPKFTTDSDLKQLKLEGDAYVTDSGIQLTNIVDSNTNLTTRVGRIINPQPFHLWNKTSNKLKDFTTQFSFTIFSSNQDSHGDGIAFFLASQNLTKLNDTTKVLRGGGIGIGHVDNTTSLQTEYQFVAIEFDTFSNHWDPRGAHVGVNINSMVSDILEGWSPQISGTNIVYDCIIQYISEDSYLTVSLTSSGFNEGVVTQYLAYQVNLSDHLPDYVLVGISAAKGYSSEEHTLLSWSFSTSLIVSSNDETKKGSKLLLEGIGTGAGFCVSLIGLFYALLWRTRKNRKEEEEQPFSETASDLNMDDEFLMNTGPKKISYCELVSATNNFEEGGSGYVYKGYLKEFDSYAAIKKISVDSIEEYEVEVKVMSQLRHKNLMKLNGWCHKKNDLLLIYEYMSNGSLDSNLFYGERFLSWQVRYNVVLGLASALLYLHEEWEKCVIHRDVKSSNIMLDSNFNPRLGGFGLAMLVDHEKVSQSQNSEYINTDIFNFGVVLLEVVSGRKAILHQELKGEVSLVELVLELYRSGDILEVADPKLCGVFDVKQMECLLIVGLWCANPNCISRPCTRQVIKVLNFEVALPILP</sequence>
<dbReference type="InterPro" id="IPR008271">
    <property type="entry name" value="Ser/Thr_kinase_AS"/>
</dbReference>
<dbReference type="SMART" id="SM00220">
    <property type="entry name" value="S_TKc"/>
    <property type="match status" value="1"/>
</dbReference>
<evidence type="ECO:0000256" key="6">
    <source>
        <dbReference type="ARBA" id="ARBA00022692"/>
    </source>
</evidence>
<dbReference type="GO" id="GO:0005886">
    <property type="term" value="C:plasma membrane"/>
    <property type="evidence" value="ECO:0007669"/>
    <property type="project" value="UniProtKB-SubCell"/>
</dbReference>
<evidence type="ECO:0000256" key="11">
    <source>
        <dbReference type="ARBA" id="ARBA00022989"/>
    </source>
</evidence>
<protein>
    <submittedName>
        <fullName evidence="19">L-type lectin-domain containing receptor kinase IX.1-like</fullName>
    </submittedName>
</protein>
<gene>
    <name evidence="19" type="primary">LOC101491373</name>
</gene>
<dbReference type="SUPFAM" id="SSF49899">
    <property type="entry name" value="Concanavalin A-like lectins/glucanases"/>
    <property type="match status" value="1"/>
</dbReference>
<keyword evidence="11 15" id="KW-1133">Transmembrane helix</keyword>